<feature type="transmembrane region" description="Helical" evidence="1">
    <location>
        <begin position="20"/>
        <end position="41"/>
    </location>
</feature>
<dbReference type="EMBL" id="BDSP01000108">
    <property type="protein sequence ID" value="GAX16673.1"/>
    <property type="molecule type" value="Genomic_DNA"/>
</dbReference>
<name>A0A1Z5JRL8_FISSO</name>
<dbReference type="InterPro" id="IPR023352">
    <property type="entry name" value="MAPEG-like_dom_sf"/>
</dbReference>
<keyword evidence="1" id="KW-0812">Transmembrane</keyword>
<dbReference type="AlphaFoldDB" id="A0A1Z5JRL8"/>
<evidence type="ECO:0000313" key="2">
    <source>
        <dbReference type="EMBL" id="GAX16673.1"/>
    </source>
</evidence>
<evidence type="ECO:0000313" key="3">
    <source>
        <dbReference type="Proteomes" id="UP000198406"/>
    </source>
</evidence>
<proteinExistence type="predicted"/>
<feature type="transmembrane region" description="Helical" evidence="1">
    <location>
        <begin position="124"/>
        <end position="142"/>
    </location>
</feature>
<reference evidence="2 3" key="1">
    <citation type="journal article" date="2015" name="Plant Cell">
        <title>Oil accumulation by the oleaginous diatom Fistulifera solaris as revealed by the genome and transcriptome.</title>
        <authorList>
            <person name="Tanaka T."/>
            <person name="Maeda Y."/>
            <person name="Veluchamy A."/>
            <person name="Tanaka M."/>
            <person name="Abida H."/>
            <person name="Marechal E."/>
            <person name="Bowler C."/>
            <person name="Muto M."/>
            <person name="Sunaga Y."/>
            <person name="Tanaka M."/>
            <person name="Yoshino T."/>
            <person name="Taniguchi T."/>
            <person name="Fukuda Y."/>
            <person name="Nemoto M."/>
            <person name="Matsumoto M."/>
            <person name="Wong P.S."/>
            <person name="Aburatani S."/>
            <person name="Fujibuchi W."/>
        </authorList>
    </citation>
    <scope>NUCLEOTIDE SEQUENCE [LARGE SCALE GENOMIC DNA]</scope>
    <source>
        <strain evidence="2 3">JPCC DA0580</strain>
    </source>
</reference>
<keyword evidence="1" id="KW-1133">Transmembrane helix</keyword>
<comment type="caution">
    <text evidence="2">The sequence shown here is derived from an EMBL/GenBank/DDBJ whole genome shotgun (WGS) entry which is preliminary data.</text>
</comment>
<accession>A0A1Z5JRL8</accession>
<dbReference type="InParanoid" id="A0A1Z5JRL8"/>
<dbReference type="Gene3D" id="1.20.120.550">
    <property type="entry name" value="Membrane associated eicosanoid/glutathione metabolism-like domain"/>
    <property type="match status" value="1"/>
</dbReference>
<dbReference type="Proteomes" id="UP000198406">
    <property type="component" value="Unassembled WGS sequence"/>
</dbReference>
<dbReference type="OrthoDB" id="59983at2759"/>
<gene>
    <name evidence="2" type="ORF">FisN_23Lh195</name>
</gene>
<protein>
    <submittedName>
        <fullName evidence="2">Uncharacterized protein</fullName>
    </submittedName>
</protein>
<evidence type="ECO:0000256" key="1">
    <source>
        <dbReference type="SAM" id="Phobius"/>
    </source>
</evidence>
<organism evidence="2 3">
    <name type="scientific">Fistulifera solaris</name>
    <name type="common">Oleaginous diatom</name>
    <dbReference type="NCBI Taxonomy" id="1519565"/>
    <lineage>
        <taxon>Eukaryota</taxon>
        <taxon>Sar</taxon>
        <taxon>Stramenopiles</taxon>
        <taxon>Ochrophyta</taxon>
        <taxon>Bacillariophyta</taxon>
        <taxon>Bacillariophyceae</taxon>
        <taxon>Bacillariophycidae</taxon>
        <taxon>Naviculales</taxon>
        <taxon>Naviculaceae</taxon>
        <taxon>Fistulifera</taxon>
    </lineage>
</organism>
<keyword evidence="3" id="KW-1185">Reference proteome</keyword>
<sequence length="150" mass="17135">MSDGEASYSFHAFRGTVQGTMLYLSVYGTFLTFQSFSKFYLARQKRGEMKDKKLSFRKVKYYNSDDTLALTGDRAVGNFMEFAVMFLPLYWMHAVFVDASQSFTIACIYSASRAIYPFVFPMKGFFVLFSTIPGYIVLFYLFSSVAHAVA</sequence>
<dbReference type="SUPFAM" id="SSF161084">
    <property type="entry name" value="MAPEG domain-like"/>
    <property type="match status" value="1"/>
</dbReference>
<keyword evidence="1" id="KW-0472">Membrane</keyword>